<sequence length="239" mass="25602">MPQFFIQRPVFAWVVALFIILLGVIAIPQLPVAHYPSVAPPSVTITATYPGATPQTMNDAVLSLIERELSSVKNLLYFESSADASGSASVIATFKPGTNPELAQVDVQNRLKAVEPRLPQAVRQDGLSVESASSSFLMIVGLNSEDGRFDEIALNDYMARNIVEELRRIDGVGRVQLFGAEQAMRIWIEPEKLIAFGLSVNDLSTAITEQNAPIVPGSIGASPALPGQKVSSLLTAQGS</sequence>
<dbReference type="InterPro" id="IPR027463">
    <property type="entry name" value="AcrB_DN_DC_subdom"/>
</dbReference>
<dbReference type="InterPro" id="IPR001036">
    <property type="entry name" value="Acrflvin-R"/>
</dbReference>
<dbReference type="Gene3D" id="3.30.70.1320">
    <property type="entry name" value="Multidrug efflux transporter AcrB pore domain like"/>
    <property type="match status" value="1"/>
</dbReference>
<evidence type="ECO:0008006" key="3">
    <source>
        <dbReference type="Google" id="ProtNLM"/>
    </source>
</evidence>
<dbReference type="EMBL" id="AP019416">
    <property type="protein sequence ID" value="BBI48816.1"/>
    <property type="molecule type" value="Genomic_DNA"/>
</dbReference>
<gene>
    <name evidence="1" type="ORF">HORIV_12370</name>
</gene>
<dbReference type="Proteomes" id="UP000289555">
    <property type="component" value="Chromosome"/>
</dbReference>
<proteinExistence type="predicted"/>
<dbReference type="PANTHER" id="PTHR32063:SF10">
    <property type="entry name" value="EFFLUX PUMP MEMBRANE TRANSPORTER"/>
    <property type="match status" value="1"/>
</dbReference>
<organism evidence="1 2">
    <name type="scientific">Vreelandella olivaria</name>
    <dbReference type="NCBI Taxonomy" id="390919"/>
    <lineage>
        <taxon>Bacteria</taxon>
        <taxon>Pseudomonadati</taxon>
        <taxon>Pseudomonadota</taxon>
        <taxon>Gammaproteobacteria</taxon>
        <taxon>Oceanospirillales</taxon>
        <taxon>Halomonadaceae</taxon>
        <taxon>Vreelandella</taxon>
    </lineage>
</organism>
<dbReference type="SUPFAM" id="SSF82714">
    <property type="entry name" value="Multidrug efflux transporter AcrB TolC docking domain, DN and DC subdomains"/>
    <property type="match status" value="1"/>
</dbReference>
<accession>A0ABN5WPB8</accession>
<name>A0ABN5WPB8_9GAMM</name>
<dbReference type="Gene3D" id="3.30.70.1430">
    <property type="entry name" value="Multidrug efflux transporter AcrB pore domain"/>
    <property type="match status" value="1"/>
</dbReference>
<dbReference type="SUPFAM" id="SSF82693">
    <property type="entry name" value="Multidrug efflux transporter AcrB pore domain, PN1, PN2, PC1 and PC2 subdomains"/>
    <property type="match status" value="2"/>
</dbReference>
<evidence type="ECO:0000313" key="1">
    <source>
        <dbReference type="EMBL" id="BBI48816.1"/>
    </source>
</evidence>
<dbReference type="Pfam" id="PF00873">
    <property type="entry name" value="ACR_tran"/>
    <property type="match status" value="1"/>
</dbReference>
<protein>
    <recommendedName>
        <fullName evidence="3">Multidrug efflux RND transporter permease subunit</fullName>
    </recommendedName>
</protein>
<dbReference type="PANTHER" id="PTHR32063">
    <property type="match status" value="1"/>
</dbReference>
<reference evidence="2" key="1">
    <citation type="journal article" date="2019" name="Microbiol. Resour. Announc.">
        <title>Complete Genome Sequence of Halomonas olivaria, a Moderately Halophilic Bacterium Isolated from Olive Processing Effluents, Obtained by Nanopore Sequencing.</title>
        <authorList>
            <person name="Nagata S."/>
            <person name="Ii K.M."/>
            <person name="Tsukimi T."/>
            <person name="Miura M.C."/>
            <person name="Galipon J."/>
            <person name="Arakawa K."/>
        </authorList>
    </citation>
    <scope>NUCLEOTIDE SEQUENCE [LARGE SCALE GENOMIC DNA]</scope>
    <source>
        <strain evidence="2">TYRC17</strain>
    </source>
</reference>
<keyword evidence="2" id="KW-1185">Reference proteome</keyword>
<dbReference type="PRINTS" id="PR00702">
    <property type="entry name" value="ACRIFLAVINRP"/>
</dbReference>
<evidence type="ECO:0000313" key="2">
    <source>
        <dbReference type="Proteomes" id="UP000289555"/>
    </source>
</evidence>